<dbReference type="SUPFAM" id="SSF53649">
    <property type="entry name" value="Alkaline phosphatase-like"/>
    <property type="match status" value="1"/>
</dbReference>
<dbReference type="InterPro" id="IPR050738">
    <property type="entry name" value="Sulfatase"/>
</dbReference>
<dbReference type="InterPro" id="IPR024607">
    <property type="entry name" value="Sulfatase_CS"/>
</dbReference>
<keyword evidence="7" id="KW-1185">Reference proteome</keyword>
<evidence type="ECO:0000313" key="6">
    <source>
        <dbReference type="EMBL" id="MFD2158458.1"/>
    </source>
</evidence>
<name>A0ABW4Z8Y8_9BACT</name>
<dbReference type="PANTHER" id="PTHR42693">
    <property type="entry name" value="ARYLSULFATASE FAMILY MEMBER"/>
    <property type="match status" value="1"/>
</dbReference>
<gene>
    <name evidence="6" type="ORF">ACFSW8_06070</name>
</gene>
<dbReference type="RefSeq" id="WP_377177719.1">
    <property type="nucleotide sequence ID" value="NZ_JBHUJB010000025.1"/>
</dbReference>
<dbReference type="Pfam" id="PF00884">
    <property type="entry name" value="Sulfatase"/>
    <property type="match status" value="1"/>
</dbReference>
<dbReference type="Proteomes" id="UP001597389">
    <property type="component" value="Unassembled WGS sequence"/>
</dbReference>
<proteinExistence type="inferred from homology"/>
<dbReference type="Gene3D" id="3.30.1120.10">
    <property type="match status" value="1"/>
</dbReference>
<evidence type="ECO:0000256" key="4">
    <source>
        <dbReference type="ARBA" id="ARBA00022837"/>
    </source>
</evidence>
<dbReference type="CDD" id="cd16143">
    <property type="entry name" value="ARS_like"/>
    <property type="match status" value="1"/>
</dbReference>
<dbReference type="PANTHER" id="PTHR42693:SF53">
    <property type="entry name" value="ENDO-4-O-SULFATASE"/>
    <property type="match status" value="1"/>
</dbReference>
<dbReference type="Gene3D" id="3.40.720.10">
    <property type="entry name" value="Alkaline Phosphatase, subunit A"/>
    <property type="match status" value="1"/>
</dbReference>
<keyword evidence="3" id="KW-0378">Hydrolase</keyword>
<protein>
    <submittedName>
        <fullName evidence="6">Arylsulfatase</fullName>
    </submittedName>
</protein>
<evidence type="ECO:0000256" key="1">
    <source>
        <dbReference type="ARBA" id="ARBA00008779"/>
    </source>
</evidence>
<dbReference type="EMBL" id="JBHUJB010000025">
    <property type="protein sequence ID" value="MFD2158458.1"/>
    <property type="molecule type" value="Genomic_DNA"/>
</dbReference>
<keyword evidence="2" id="KW-0479">Metal-binding</keyword>
<comment type="caution">
    <text evidence="6">The sequence shown here is derived from an EMBL/GenBank/DDBJ whole genome shotgun (WGS) entry which is preliminary data.</text>
</comment>
<dbReference type="InterPro" id="IPR017850">
    <property type="entry name" value="Alkaline_phosphatase_core_sf"/>
</dbReference>
<evidence type="ECO:0000256" key="3">
    <source>
        <dbReference type="ARBA" id="ARBA00022801"/>
    </source>
</evidence>
<dbReference type="PROSITE" id="PS00523">
    <property type="entry name" value="SULFATASE_1"/>
    <property type="match status" value="1"/>
</dbReference>
<dbReference type="InterPro" id="IPR000917">
    <property type="entry name" value="Sulfatase_N"/>
</dbReference>
<dbReference type="PROSITE" id="PS00149">
    <property type="entry name" value="SULFATASE_2"/>
    <property type="match status" value="1"/>
</dbReference>
<evidence type="ECO:0000313" key="7">
    <source>
        <dbReference type="Proteomes" id="UP001597389"/>
    </source>
</evidence>
<organism evidence="6 7">
    <name type="scientific">Rubritalea tangerina</name>
    <dbReference type="NCBI Taxonomy" id="430798"/>
    <lineage>
        <taxon>Bacteria</taxon>
        <taxon>Pseudomonadati</taxon>
        <taxon>Verrucomicrobiota</taxon>
        <taxon>Verrucomicrobiia</taxon>
        <taxon>Verrucomicrobiales</taxon>
        <taxon>Rubritaleaceae</taxon>
        <taxon>Rubritalea</taxon>
    </lineage>
</organism>
<evidence type="ECO:0000259" key="5">
    <source>
        <dbReference type="Pfam" id="PF00884"/>
    </source>
</evidence>
<evidence type="ECO:0000256" key="2">
    <source>
        <dbReference type="ARBA" id="ARBA00022723"/>
    </source>
</evidence>
<comment type="similarity">
    <text evidence="1">Belongs to the sulfatase family.</text>
</comment>
<sequence length="506" mass="55463">MYSKLMMRNILMGAVVVGAGFGSVKAAELPNIIFIFADDMGVGDVSHRTGKADTPALDRMAREGMRFTDAHTTSSVCTPSRYGLLTGRYNWRTRLQKGVFFSPHDKPLIKKDESTVASILKDKGYDTACVGKWHLGIGWEFKEKNNPKSRTGYDIDFAKPAVTPTSHGFDYFYGIQASLDMAPYVYIENERATAEGSVTKGFPRKGAAAPDFEANQCLKVFAEKSVAYINQKAKSEKPFFLYLPLTSPHTPIVPSKEWLGKSPIGKYGDFLMETDWVVGQVLEALDANKITENTLVMFSTDNGCSPAAGIGKLVEKGHKPNGDLRGHKADIYEGGHRVPTLAMWPKVVTAGTETKRLTTLADFYATCAEIVGAELGSEDGVDSVSFLPTLKDASQVDRGAIVMHSINGSFAIRQGRWKLCFCGGSGGWSAPRKAPEGAPKWQLFDLDADPGEKVNVYESQPEVVQGLHDLMVQYIEDGRSTEGKKVQNDVEVEFLNRSVAEGKKKK</sequence>
<feature type="domain" description="Sulfatase N-terminal" evidence="5">
    <location>
        <begin position="30"/>
        <end position="372"/>
    </location>
</feature>
<keyword evidence="4" id="KW-0106">Calcium</keyword>
<accession>A0ABW4Z8Y8</accession>
<reference evidence="7" key="1">
    <citation type="journal article" date="2019" name="Int. J. Syst. Evol. Microbiol.">
        <title>The Global Catalogue of Microorganisms (GCM) 10K type strain sequencing project: providing services to taxonomists for standard genome sequencing and annotation.</title>
        <authorList>
            <consortium name="The Broad Institute Genomics Platform"/>
            <consortium name="The Broad Institute Genome Sequencing Center for Infectious Disease"/>
            <person name="Wu L."/>
            <person name="Ma J."/>
        </authorList>
    </citation>
    <scope>NUCLEOTIDE SEQUENCE [LARGE SCALE GENOMIC DNA]</scope>
    <source>
        <strain evidence="7">CCUG 57942</strain>
    </source>
</reference>